<dbReference type="STRING" id="648782.SAMN04488554_1651"/>
<dbReference type="Proteomes" id="UP000199220">
    <property type="component" value="Unassembled WGS sequence"/>
</dbReference>
<keyword evidence="3" id="KW-0804">Transcription</keyword>
<dbReference type="CDD" id="cd05013">
    <property type="entry name" value="SIS_RpiR"/>
    <property type="match status" value="1"/>
</dbReference>
<dbReference type="GO" id="GO:1901135">
    <property type="term" value="P:carbohydrate derivative metabolic process"/>
    <property type="evidence" value="ECO:0007669"/>
    <property type="project" value="InterPro"/>
</dbReference>
<keyword evidence="7" id="KW-1185">Reference proteome</keyword>
<dbReference type="InterPro" id="IPR046348">
    <property type="entry name" value="SIS_dom_sf"/>
</dbReference>
<dbReference type="InterPro" id="IPR047640">
    <property type="entry name" value="RpiR-like"/>
</dbReference>
<dbReference type="InterPro" id="IPR001347">
    <property type="entry name" value="SIS_dom"/>
</dbReference>
<evidence type="ECO:0000313" key="6">
    <source>
        <dbReference type="EMBL" id="SEE15001.1"/>
    </source>
</evidence>
<dbReference type="EMBL" id="FNTX01000001">
    <property type="protein sequence ID" value="SEE15001.1"/>
    <property type="molecule type" value="Genomic_DNA"/>
</dbReference>
<dbReference type="InterPro" id="IPR036388">
    <property type="entry name" value="WH-like_DNA-bd_sf"/>
</dbReference>
<dbReference type="Pfam" id="PF01418">
    <property type="entry name" value="HTH_6"/>
    <property type="match status" value="1"/>
</dbReference>
<evidence type="ECO:0000256" key="1">
    <source>
        <dbReference type="ARBA" id="ARBA00023015"/>
    </source>
</evidence>
<dbReference type="Pfam" id="PF01380">
    <property type="entry name" value="SIS"/>
    <property type="match status" value="1"/>
</dbReference>
<dbReference type="GO" id="GO:0003677">
    <property type="term" value="F:DNA binding"/>
    <property type="evidence" value="ECO:0007669"/>
    <property type="project" value="UniProtKB-KW"/>
</dbReference>
<dbReference type="InterPro" id="IPR009057">
    <property type="entry name" value="Homeodomain-like_sf"/>
</dbReference>
<gene>
    <name evidence="6" type="ORF">SAMN04488554_1651</name>
</gene>
<dbReference type="SUPFAM" id="SSF53697">
    <property type="entry name" value="SIS domain"/>
    <property type="match status" value="1"/>
</dbReference>
<evidence type="ECO:0000256" key="3">
    <source>
        <dbReference type="ARBA" id="ARBA00023163"/>
    </source>
</evidence>
<keyword evidence="1" id="KW-0805">Transcription regulation</keyword>
<evidence type="ECO:0000259" key="4">
    <source>
        <dbReference type="PROSITE" id="PS51071"/>
    </source>
</evidence>
<proteinExistence type="predicted"/>
<evidence type="ECO:0000259" key="5">
    <source>
        <dbReference type="PROSITE" id="PS51464"/>
    </source>
</evidence>
<dbReference type="PROSITE" id="PS51464">
    <property type="entry name" value="SIS"/>
    <property type="match status" value="1"/>
</dbReference>
<reference evidence="7" key="1">
    <citation type="submission" date="2016-10" db="EMBL/GenBank/DDBJ databases">
        <authorList>
            <person name="Varghese N."/>
            <person name="Submissions S."/>
        </authorList>
    </citation>
    <scope>NUCLEOTIDE SEQUENCE [LARGE SCALE GENOMIC DNA]</scope>
    <source>
        <strain evidence="7">DSM 21368</strain>
    </source>
</reference>
<dbReference type="Gene3D" id="3.40.50.10490">
    <property type="entry name" value="Glucose-6-phosphate isomerase like protein, domain 1"/>
    <property type="match status" value="1"/>
</dbReference>
<organism evidence="6 7">
    <name type="scientific">Ruania alba</name>
    <dbReference type="NCBI Taxonomy" id="648782"/>
    <lineage>
        <taxon>Bacteria</taxon>
        <taxon>Bacillati</taxon>
        <taxon>Actinomycetota</taxon>
        <taxon>Actinomycetes</taxon>
        <taxon>Micrococcales</taxon>
        <taxon>Ruaniaceae</taxon>
        <taxon>Ruania</taxon>
    </lineage>
</organism>
<dbReference type="SUPFAM" id="SSF46689">
    <property type="entry name" value="Homeodomain-like"/>
    <property type="match status" value="1"/>
</dbReference>
<feature type="domain" description="HTH rpiR-type" evidence="4">
    <location>
        <begin position="12"/>
        <end position="88"/>
    </location>
</feature>
<dbReference type="Gene3D" id="1.10.10.10">
    <property type="entry name" value="Winged helix-like DNA-binding domain superfamily/Winged helix DNA-binding domain"/>
    <property type="match status" value="1"/>
</dbReference>
<dbReference type="GO" id="GO:0003700">
    <property type="term" value="F:DNA-binding transcription factor activity"/>
    <property type="evidence" value="ECO:0007669"/>
    <property type="project" value="InterPro"/>
</dbReference>
<evidence type="ECO:0000256" key="2">
    <source>
        <dbReference type="ARBA" id="ARBA00023125"/>
    </source>
</evidence>
<dbReference type="InterPro" id="IPR035472">
    <property type="entry name" value="RpiR-like_SIS"/>
</dbReference>
<dbReference type="PROSITE" id="PS51071">
    <property type="entry name" value="HTH_RPIR"/>
    <property type="match status" value="1"/>
</dbReference>
<dbReference type="RefSeq" id="WP_245708729.1">
    <property type="nucleotide sequence ID" value="NZ_FNTX01000001.1"/>
</dbReference>
<dbReference type="GO" id="GO:0097367">
    <property type="term" value="F:carbohydrate derivative binding"/>
    <property type="evidence" value="ECO:0007669"/>
    <property type="project" value="InterPro"/>
</dbReference>
<dbReference type="PANTHER" id="PTHR30514">
    <property type="entry name" value="GLUCOKINASE"/>
    <property type="match status" value="1"/>
</dbReference>
<accession>A0A1H5GHU7</accession>
<feature type="domain" description="SIS" evidence="5">
    <location>
        <begin position="141"/>
        <end position="281"/>
    </location>
</feature>
<sequence>MRIAQAEVDRTLRVAERIHANRPLMSAAMDKIADVLLEDPTAPLELSITELAERAGTSPATVTRFCRQLGYPGYVQFRVGVATDSGRGDTSNSEETWRAEMGRALDPDDTPEDVLRALLNAHVRSLRATADVLDLDIAASVAHQIGAARHLDIYGTGGSFAMAEEMRTRLYRIGVNAHAWGDVHAGLASASILDEQAIAIGISNSGRTRETLDMLDRAKLTGAHTVAITSFRNSPLAQTADCTLLASVPEQYLHPADLSAKHSQLFVLDVLYLLVAQLDYSATVARIAASADAVASHRRPD</sequence>
<name>A0A1H5GHU7_9MICO</name>
<dbReference type="InterPro" id="IPR000281">
    <property type="entry name" value="HTH_RpiR"/>
</dbReference>
<keyword evidence="2 6" id="KW-0238">DNA-binding</keyword>
<evidence type="ECO:0000313" key="7">
    <source>
        <dbReference type="Proteomes" id="UP000199220"/>
    </source>
</evidence>
<dbReference type="AlphaFoldDB" id="A0A1H5GHU7"/>
<protein>
    <submittedName>
        <fullName evidence="6">DNA-binding transcriptional regulator, MurR/RpiR family, contains HTH and SIS domains</fullName>
    </submittedName>
</protein>
<dbReference type="PANTHER" id="PTHR30514:SF1">
    <property type="entry name" value="HTH-TYPE TRANSCRIPTIONAL REGULATOR HEXR-RELATED"/>
    <property type="match status" value="1"/>
</dbReference>